<evidence type="ECO:0000313" key="1">
    <source>
        <dbReference type="EMBL" id="KND97011.1"/>
    </source>
</evidence>
<dbReference type="Proteomes" id="UP000037122">
    <property type="component" value="Unassembled WGS sequence"/>
</dbReference>
<name>A0A0L0NS99_CANAR</name>
<dbReference type="EMBL" id="LGST01000047">
    <property type="protein sequence ID" value="KND97011.1"/>
    <property type="molecule type" value="Genomic_DNA"/>
</dbReference>
<protein>
    <submittedName>
        <fullName evidence="1">Uncharacterized protein</fullName>
    </submittedName>
</protein>
<accession>A0A0L0NS99</accession>
<organism evidence="1 2">
    <name type="scientific">Candidozyma auris</name>
    <name type="common">Yeast</name>
    <name type="synonym">Candida auris</name>
    <dbReference type="NCBI Taxonomy" id="498019"/>
    <lineage>
        <taxon>Eukaryota</taxon>
        <taxon>Fungi</taxon>
        <taxon>Dikarya</taxon>
        <taxon>Ascomycota</taxon>
        <taxon>Saccharomycotina</taxon>
        <taxon>Pichiomycetes</taxon>
        <taxon>Metschnikowiaceae</taxon>
        <taxon>Candidozyma</taxon>
    </lineage>
</organism>
<gene>
    <name evidence="1" type="ORF">QG37_06706</name>
</gene>
<dbReference type="AlphaFoldDB" id="A0A0L0NS99"/>
<comment type="caution">
    <text evidence="1">The sequence shown here is derived from an EMBL/GenBank/DDBJ whole genome shotgun (WGS) entry which is preliminary data.</text>
</comment>
<evidence type="ECO:0000313" key="2">
    <source>
        <dbReference type="Proteomes" id="UP000037122"/>
    </source>
</evidence>
<dbReference type="VEuPathDB" id="FungiDB:QG37_06706"/>
<proteinExistence type="predicted"/>
<reference evidence="2" key="1">
    <citation type="journal article" date="2015" name="BMC Genomics">
        <title>Draft genome of a commonly misdiagnosed multidrug resistant pathogen Candida auris.</title>
        <authorList>
            <person name="Chatterjee S."/>
            <person name="Alampalli S.V."/>
            <person name="Nageshan R.K."/>
            <person name="Chettiar S.T."/>
            <person name="Joshi S."/>
            <person name="Tatu U.S."/>
        </authorList>
    </citation>
    <scope>NUCLEOTIDE SEQUENCE [LARGE SCALE GENOMIC DNA]</scope>
    <source>
        <strain evidence="2">6684</strain>
    </source>
</reference>
<sequence>MQYSASTISDTENASFFTSKRSALSSHLLVCCVFLNESRFSIGIGASADTPYRGAVNLDAGPIGTCQFESDKIVVELIFVKLLRTKHPWRSLHVLICFQWSGSVVLRLLFSSFLDKANQGFLDPVWA</sequence>